<comment type="subcellular location">
    <subcellularLocation>
        <location evidence="3 16">Cytoplasm</location>
    </subcellularLocation>
</comment>
<keyword evidence="16" id="KW-0479">Metal-binding</keyword>
<feature type="binding site" evidence="16">
    <location>
        <position position="120"/>
    </location>
    <ligand>
        <name>ATP</name>
        <dbReference type="ChEBI" id="CHEBI:30616"/>
    </ligand>
</feature>
<gene>
    <name evidence="16" type="primary">coaX</name>
    <name evidence="17" type="ORF">JM658_11505</name>
</gene>
<keyword evidence="13 16" id="KW-0173">Coenzyme A biosynthesis</keyword>
<feature type="binding site" evidence="16">
    <location>
        <position position="87"/>
    </location>
    <ligand>
        <name>substrate</name>
    </ligand>
</feature>
<dbReference type="InterPro" id="IPR043129">
    <property type="entry name" value="ATPase_NBD"/>
</dbReference>
<dbReference type="PANTHER" id="PTHR34265:SF1">
    <property type="entry name" value="TYPE III PANTOTHENATE KINASE"/>
    <property type="match status" value="1"/>
</dbReference>
<evidence type="ECO:0000256" key="9">
    <source>
        <dbReference type="ARBA" id="ARBA00022741"/>
    </source>
</evidence>
<keyword evidence="7 16" id="KW-0963">Cytoplasm</keyword>
<evidence type="ECO:0000256" key="6">
    <source>
        <dbReference type="ARBA" id="ARBA00012102"/>
    </source>
</evidence>
<dbReference type="EC" id="2.7.1.33" evidence="6 16"/>
<evidence type="ECO:0000256" key="16">
    <source>
        <dbReference type="HAMAP-Rule" id="MF_01274"/>
    </source>
</evidence>
<organism evidence="17 18">
    <name type="scientific">Joostella atrarenae</name>
    <dbReference type="NCBI Taxonomy" id="679257"/>
    <lineage>
        <taxon>Bacteria</taxon>
        <taxon>Pseudomonadati</taxon>
        <taxon>Bacteroidota</taxon>
        <taxon>Flavobacteriia</taxon>
        <taxon>Flavobacteriales</taxon>
        <taxon>Flavobacteriaceae</taxon>
        <taxon>Joostella</taxon>
    </lineage>
</organism>
<feature type="active site" description="Proton acceptor" evidence="16">
    <location>
        <position position="96"/>
    </location>
</feature>
<sequence length="242" mass="26902">MNLIVDVGNSFIKLAVFKGDMFLEVLQTEEKNILKNFSNIFKKYPMIRHIMISSVGKLSEEHIKAMAVFAPVSMLTSDSKVPFRNQYATPKTLGVDRIALIAAAYYKYSAQNCLVIDAGSCITYDFLSEDGVYKGGAISPGVHMRYKAMNAYTAKLPLVSSLDFEDFIGDSTQSCMISGVVNGTVNEIQGVILQYIDRFKDLTVILTGGDSHFLSKRLKSSIFAHPNFLLEGVNYILELNKH</sequence>
<evidence type="ECO:0000256" key="15">
    <source>
        <dbReference type="ARBA" id="ARBA00040883"/>
    </source>
</evidence>
<evidence type="ECO:0000256" key="11">
    <source>
        <dbReference type="ARBA" id="ARBA00022840"/>
    </source>
</evidence>
<evidence type="ECO:0000256" key="2">
    <source>
        <dbReference type="ARBA" id="ARBA00001958"/>
    </source>
</evidence>
<evidence type="ECO:0000256" key="14">
    <source>
        <dbReference type="ARBA" id="ARBA00038036"/>
    </source>
</evidence>
<comment type="similarity">
    <text evidence="14 16">Belongs to the type III pantothenate kinase family.</text>
</comment>
<proteinExistence type="inferred from homology"/>
<reference evidence="17 18" key="1">
    <citation type="submission" date="2021-01" db="EMBL/GenBank/DDBJ databases">
        <title>Genome sequencing of Joostella atrarenae M1-2 (= KCTC 23194).</title>
        <authorList>
            <person name="Zakaria M.R."/>
            <person name="Lam M.Q."/>
            <person name="Chong C.S."/>
        </authorList>
    </citation>
    <scope>NUCLEOTIDE SEQUENCE [LARGE SCALE GENOMIC DNA]</scope>
    <source>
        <strain evidence="17 18">M1-2</strain>
    </source>
</reference>
<evidence type="ECO:0000256" key="3">
    <source>
        <dbReference type="ARBA" id="ARBA00004496"/>
    </source>
</evidence>
<dbReference type="NCBIfam" id="NF009853">
    <property type="entry name" value="PRK13320.1-5"/>
    <property type="match status" value="1"/>
</dbReference>
<evidence type="ECO:0000256" key="10">
    <source>
        <dbReference type="ARBA" id="ARBA00022777"/>
    </source>
</evidence>
<dbReference type="Proteomes" id="UP000829517">
    <property type="component" value="Unassembled WGS sequence"/>
</dbReference>
<feature type="binding site" evidence="16">
    <location>
        <begin position="94"/>
        <end position="97"/>
    </location>
    <ligand>
        <name>substrate</name>
    </ligand>
</feature>
<evidence type="ECO:0000256" key="13">
    <source>
        <dbReference type="ARBA" id="ARBA00022993"/>
    </source>
</evidence>
<dbReference type="CDD" id="cd24015">
    <property type="entry name" value="ASKHA_NBD_PanK-III"/>
    <property type="match status" value="1"/>
</dbReference>
<keyword evidence="11 16" id="KW-0067">ATP-binding</keyword>
<comment type="cofactor">
    <cofactor evidence="16">
        <name>NH4(+)</name>
        <dbReference type="ChEBI" id="CHEBI:28938"/>
    </cofactor>
    <cofactor evidence="16">
        <name>K(+)</name>
        <dbReference type="ChEBI" id="CHEBI:29103"/>
    </cofactor>
    <text evidence="16">A monovalent cation. Ammonium or potassium.</text>
</comment>
<evidence type="ECO:0000256" key="1">
    <source>
        <dbReference type="ARBA" id="ARBA00001206"/>
    </source>
</evidence>
<keyword evidence="9 16" id="KW-0547">Nucleotide-binding</keyword>
<feature type="binding site" evidence="16">
    <location>
        <position position="117"/>
    </location>
    <ligand>
        <name>K(+)</name>
        <dbReference type="ChEBI" id="CHEBI:29103"/>
    </ligand>
</feature>
<dbReference type="Gene3D" id="3.30.420.40">
    <property type="match status" value="2"/>
</dbReference>
<feature type="binding site" evidence="16">
    <location>
        <position position="172"/>
    </location>
    <ligand>
        <name>substrate</name>
    </ligand>
</feature>
<dbReference type="EMBL" id="JAETXX010000007">
    <property type="protein sequence ID" value="MCF8715455.1"/>
    <property type="molecule type" value="Genomic_DNA"/>
</dbReference>
<dbReference type="SUPFAM" id="SSF53067">
    <property type="entry name" value="Actin-like ATPase domain"/>
    <property type="match status" value="2"/>
</dbReference>
<dbReference type="HAMAP" id="MF_01274">
    <property type="entry name" value="Pantothen_kinase_3"/>
    <property type="match status" value="1"/>
</dbReference>
<evidence type="ECO:0000256" key="12">
    <source>
        <dbReference type="ARBA" id="ARBA00022958"/>
    </source>
</evidence>
<feature type="binding site" evidence="16">
    <location>
        <begin position="6"/>
        <end position="13"/>
    </location>
    <ligand>
        <name>ATP</name>
        <dbReference type="ChEBI" id="CHEBI:30616"/>
    </ligand>
</feature>
<dbReference type="Pfam" id="PF03309">
    <property type="entry name" value="Pan_kinase"/>
    <property type="match status" value="1"/>
</dbReference>
<evidence type="ECO:0000313" key="18">
    <source>
        <dbReference type="Proteomes" id="UP000829517"/>
    </source>
</evidence>
<protein>
    <recommendedName>
        <fullName evidence="15 16">Type III pantothenate kinase</fullName>
        <ecNumber evidence="6 16">2.7.1.33</ecNumber>
    </recommendedName>
    <alternativeName>
        <fullName evidence="16">PanK-III</fullName>
    </alternativeName>
    <alternativeName>
        <fullName evidence="16">Pantothenic acid kinase</fullName>
    </alternativeName>
</protein>
<comment type="subunit">
    <text evidence="5 16">Homodimer.</text>
</comment>
<evidence type="ECO:0000256" key="8">
    <source>
        <dbReference type="ARBA" id="ARBA00022679"/>
    </source>
</evidence>
<comment type="function">
    <text evidence="16">Catalyzes the phosphorylation of pantothenate (Pan), the first step in CoA biosynthesis.</text>
</comment>
<comment type="pathway">
    <text evidence="4 16">Cofactor biosynthesis; coenzyme A biosynthesis; CoA from (R)-pantothenate: step 1/5.</text>
</comment>
<comment type="cofactor">
    <cofactor evidence="2">
        <name>K(+)</name>
        <dbReference type="ChEBI" id="CHEBI:29103"/>
    </cofactor>
</comment>
<evidence type="ECO:0000256" key="4">
    <source>
        <dbReference type="ARBA" id="ARBA00005225"/>
    </source>
</evidence>
<name>A0ABS9J503_9FLAO</name>
<evidence type="ECO:0000256" key="5">
    <source>
        <dbReference type="ARBA" id="ARBA00011738"/>
    </source>
</evidence>
<dbReference type="NCBIfam" id="TIGR00671">
    <property type="entry name" value="baf"/>
    <property type="match status" value="1"/>
</dbReference>
<dbReference type="RefSeq" id="WP_236959420.1">
    <property type="nucleotide sequence ID" value="NZ_JAETXX010000007.1"/>
</dbReference>
<evidence type="ECO:0000313" key="17">
    <source>
        <dbReference type="EMBL" id="MCF8715455.1"/>
    </source>
</evidence>
<comment type="caution">
    <text evidence="17">The sequence shown here is derived from an EMBL/GenBank/DDBJ whole genome shotgun (WGS) entry which is preliminary data.</text>
</comment>
<keyword evidence="12 16" id="KW-0630">Potassium</keyword>
<comment type="catalytic activity">
    <reaction evidence="1 16">
        <text>(R)-pantothenate + ATP = (R)-4'-phosphopantothenate + ADP + H(+)</text>
        <dbReference type="Rhea" id="RHEA:16373"/>
        <dbReference type="ChEBI" id="CHEBI:10986"/>
        <dbReference type="ChEBI" id="CHEBI:15378"/>
        <dbReference type="ChEBI" id="CHEBI:29032"/>
        <dbReference type="ChEBI" id="CHEBI:30616"/>
        <dbReference type="ChEBI" id="CHEBI:456216"/>
        <dbReference type="EC" id="2.7.1.33"/>
    </reaction>
</comment>
<dbReference type="GO" id="GO:0016301">
    <property type="term" value="F:kinase activity"/>
    <property type="evidence" value="ECO:0007669"/>
    <property type="project" value="UniProtKB-KW"/>
</dbReference>
<keyword evidence="8 16" id="KW-0808">Transferase</keyword>
<dbReference type="InterPro" id="IPR004619">
    <property type="entry name" value="Type_III_PanK"/>
</dbReference>
<keyword evidence="18" id="KW-1185">Reference proteome</keyword>
<keyword evidence="10 16" id="KW-0418">Kinase</keyword>
<evidence type="ECO:0000256" key="7">
    <source>
        <dbReference type="ARBA" id="ARBA00022490"/>
    </source>
</evidence>
<accession>A0ABS9J503</accession>
<dbReference type="PANTHER" id="PTHR34265">
    <property type="entry name" value="TYPE III PANTOTHENATE KINASE"/>
    <property type="match status" value="1"/>
</dbReference>